<proteinExistence type="predicted"/>
<sequence>MDPRHFPTGGEGGNFHSMDRTIFSLLAIELWRDPYESVQILAFWLLLERLGFKRFILFLLSLHPPKIGEFADEAVTCLQCINDFRFVIPPDINVIPLTSSIFNNKISLQYFHENRATMARELQSIITEICAKALPDLIDDALRKHATFDALTDELASLGFVDEKPRSNHRAGTSTQERAVFITFSRGYPVSEAEVRSFFTSLFGECVEAFYMQSVNSPFDQPLYAQVIFSNPATVDLILNGAVKAKFAINGKHMWVRRFVQKFRNFP</sequence>
<organism evidence="1 2">
    <name type="scientific">Oldenlandia corymbosa var. corymbosa</name>
    <dbReference type="NCBI Taxonomy" id="529605"/>
    <lineage>
        <taxon>Eukaryota</taxon>
        <taxon>Viridiplantae</taxon>
        <taxon>Streptophyta</taxon>
        <taxon>Embryophyta</taxon>
        <taxon>Tracheophyta</taxon>
        <taxon>Spermatophyta</taxon>
        <taxon>Magnoliopsida</taxon>
        <taxon>eudicotyledons</taxon>
        <taxon>Gunneridae</taxon>
        <taxon>Pentapetalae</taxon>
        <taxon>asterids</taxon>
        <taxon>lamiids</taxon>
        <taxon>Gentianales</taxon>
        <taxon>Rubiaceae</taxon>
        <taxon>Rubioideae</taxon>
        <taxon>Spermacoceae</taxon>
        <taxon>Hedyotis-Oldenlandia complex</taxon>
        <taxon>Oldenlandia</taxon>
    </lineage>
</organism>
<keyword evidence="2" id="KW-1185">Reference proteome</keyword>
<dbReference type="PANTHER" id="PTHR33527">
    <property type="entry name" value="OS07G0274300 PROTEIN"/>
    <property type="match status" value="1"/>
</dbReference>
<gene>
    <name evidence="1" type="ORF">OLC1_LOCUS10477</name>
</gene>
<name>A0AAV1CZM8_OLDCO</name>
<protein>
    <submittedName>
        <fullName evidence="1">OLC1v1037878C1</fullName>
    </submittedName>
</protein>
<evidence type="ECO:0000313" key="2">
    <source>
        <dbReference type="Proteomes" id="UP001161247"/>
    </source>
</evidence>
<evidence type="ECO:0000313" key="1">
    <source>
        <dbReference type="EMBL" id="CAI9100718.1"/>
    </source>
</evidence>
<accession>A0AAV1CZM8</accession>
<dbReference type="AlphaFoldDB" id="A0AAV1CZM8"/>
<reference evidence="1" key="1">
    <citation type="submission" date="2023-03" db="EMBL/GenBank/DDBJ databases">
        <authorList>
            <person name="Julca I."/>
        </authorList>
    </citation>
    <scope>NUCLEOTIDE SEQUENCE</scope>
</reference>
<dbReference type="Proteomes" id="UP001161247">
    <property type="component" value="Chromosome 3"/>
</dbReference>
<dbReference type="PANTHER" id="PTHR33527:SF14">
    <property type="entry name" value="OS07G0274300 PROTEIN"/>
    <property type="match status" value="1"/>
</dbReference>
<dbReference type="EMBL" id="OX459120">
    <property type="protein sequence ID" value="CAI9100718.1"/>
    <property type="molecule type" value="Genomic_DNA"/>
</dbReference>